<dbReference type="Proteomes" id="UP000179233">
    <property type="component" value="Unassembled WGS sequence"/>
</dbReference>
<sequence length="107" mass="12098">MPVSEEQIEETGLRAEKRMGKRFGQVITADMPARGFLYTIAEKMSSGQREWFMRTMDRRRALEAQGREDEAHVLLDALWEGLMGRREFPEYSGNMGGGEEPGNTGGI</sequence>
<protein>
    <submittedName>
        <fullName evidence="1">Uncharacterized protein</fullName>
    </submittedName>
</protein>
<reference evidence="1 2" key="1">
    <citation type="journal article" date="2016" name="Nat. Commun.">
        <title>Thousands of microbial genomes shed light on interconnected biogeochemical processes in an aquifer system.</title>
        <authorList>
            <person name="Anantharaman K."/>
            <person name="Brown C.T."/>
            <person name="Hug L.A."/>
            <person name="Sharon I."/>
            <person name="Castelle C.J."/>
            <person name="Probst A.J."/>
            <person name="Thomas B.C."/>
            <person name="Singh A."/>
            <person name="Wilkins M.J."/>
            <person name="Karaoz U."/>
            <person name="Brodie E.L."/>
            <person name="Williams K.H."/>
            <person name="Hubbard S.S."/>
            <person name="Banfield J.F."/>
        </authorList>
    </citation>
    <scope>NUCLEOTIDE SEQUENCE [LARGE SCALE GENOMIC DNA]</scope>
</reference>
<gene>
    <name evidence="1" type="ORF">A2786_01445</name>
</gene>
<dbReference type="AlphaFoldDB" id="A0A1G1VRY8"/>
<evidence type="ECO:0000313" key="2">
    <source>
        <dbReference type="Proteomes" id="UP000179233"/>
    </source>
</evidence>
<organism evidence="1 2">
    <name type="scientific">Candidatus Chisholmbacteria bacterium RIFCSPHIGHO2_01_FULL_52_32</name>
    <dbReference type="NCBI Taxonomy" id="1797591"/>
    <lineage>
        <taxon>Bacteria</taxon>
        <taxon>Candidatus Chisholmiibacteriota</taxon>
    </lineage>
</organism>
<dbReference type="EMBL" id="MHCJ01000003">
    <property type="protein sequence ID" value="OGY18163.1"/>
    <property type="molecule type" value="Genomic_DNA"/>
</dbReference>
<name>A0A1G1VRY8_9BACT</name>
<comment type="caution">
    <text evidence="1">The sequence shown here is derived from an EMBL/GenBank/DDBJ whole genome shotgun (WGS) entry which is preliminary data.</text>
</comment>
<accession>A0A1G1VRY8</accession>
<proteinExistence type="predicted"/>
<evidence type="ECO:0000313" key="1">
    <source>
        <dbReference type="EMBL" id="OGY18163.1"/>
    </source>
</evidence>